<feature type="region of interest" description="Disordered" evidence="1">
    <location>
        <begin position="377"/>
        <end position="400"/>
    </location>
</feature>
<comment type="caution">
    <text evidence="2">The sequence shown here is derived from an EMBL/GenBank/DDBJ whole genome shotgun (WGS) entry which is preliminary data.</text>
</comment>
<dbReference type="AlphaFoldDB" id="A0A370I224"/>
<protein>
    <submittedName>
        <fullName evidence="2">Uncharacterized protein</fullName>
    </submittedName>
</protein>
<dbReference type="Proteomes" id="UP000254869">
    <property type="component" value="Unassembled WGS sequence"/>
</dbReference>
<evidence type="ECO:0000313" key="3">
    <source>
        <dbReference type="Proteomes" id="UP000254869"/>
    </source>
</evidence>
<evidence type="ECO:0000256" key="1">
    <source>
        <dbReference type="SAM" id="MobiDB-lite"/>
    </source>
</evidence>
<sequence length="467" mass="51203">MKQGRSVIDVVRADGPISVQVGPAEWFVRRGEHTSLSPAGGVVYWRRGAETTLEFTETLEQFCFAPRLDEVDVAWLLAAALGAQRPLGRTHLRGVGRVPAPGTGWFSADGVILRADIASLNALIRPVEASSAVDRLRELIRDLPEWDGPHPAMLADGGPGSRFILAQRPQIGRITVDDHTGEVTVDGQRAWSVETLMADLPPVWPMLWDRHLPAALAVVAAARAGVATVVTGHDLRRLLSAHPDELAALKPGRWTGELPLAFETRRPPYRRARHKARTAPSEQQHPGMWTWLTSEGAERVHAVDTAGQATWLRWTGDAAPWIGELLTAWADPGLAWLRETARRVDVRLVIPAWLPEILAALQAVPMSARARVQHGLISNGPLLNPPDDPPHPATDGRRRTRAAAAAWASGDTGARSLDRLAKGTLVDTRMLDGEQIRRVTEDPFTRTQHALALRRLCALDFWLEGLQ</sequence>
<name>A0A370I224_9NOCA</name>
<proteinExistence type="predicted"/>
<evidence type="ECO:0000313" key="2">
    <source>
        <dbReference type="EMBL" id="RDI64797.1"/>
    </source>
</evidence>
<accession>A0A370I224</accession>
<reference evidence="2 3" key="1">
    <citation type="submission" date="2018-07" db="EMBL/GenBank/DDBJ databases">
        <title>Genomic Encyclopedia of Type Strains, Phase IV (KMG-IV): sequencing the most valuable type-strain genomes for metagenomic binning, comparative biology and taxonomic classification.</title>
        <authorList>
            <person name="Goeker M."/>
        </authorList>
    </citation>
    <scope>NUCLEOTIDE SEQUENCE [LARGE SCALE GENOMIC DNA]</scope>
    <source>
        <strain evidence="2 3">DSM 44290</strain>
    </source>
</reference>
<dbReference type="RefSeq" id="WP_067996383.1">
    <property type="nucleotide sequence ID" value="NZ_QQBC01000007.1"/>
</dbReference>
<dbReference type="STRING" id="1210086.GCA_001613105_02403"/>
<keyword evidence="3" id="KW-1185">Reference proteome</keyword>
<gene>
    <name evidence="2" type="ORF">DFR76_107173</name>
</gene>
<dbReference type="EMBL" id="QQBC01000007">
    <property type="protein sequence ID" value="RDI64797.1"/>
    <property type="molecule type" value="Genomic_DNA"/>
</dbReference>
<organism evidence="2 3">
    <name type="scientific">Nocardia pseudobrasiliensis</name>
    <dbReference type="NCBI Taxonomy" id="45979"/>
    <lineage>
        <taxon>Bacteria</taxon>
        <taxon>Bacillati</taxon>
        <taxon>Actinomycetota</taxon>
        <taxon>Actinomycetes</taxon>
        <taxon>Mycobacteriales</taxon>
        <taxon>Nocardiaceae</taxon>
        <taxon>Nocardia</taxon>
    </lineage>
</organism>
<feature type="compositionally biased region" description="Basic and acidic residues" evidence="1">
    <location>
        <begin position="388"/>
        <end position="397"/>
    </location>
</feature>